<protein>
    <recommendedName>
        <fullName evidence="4">DUF368 domain-containing protein</fullName>
    </recommendedName>
</protein>
<dbReference type="Pfam" id="PF04018">
    <property type="entry name" value="VCA0040-like"/>
    <property type="match status" value="1"/>
</dbReference>
<gene>
    <name evidence="2" type="ORF">HMPREF0446_00511</name>
</gene>
<feature type="transmembrane region" description="Helical" evidence="1">
    <location>
        <begin position="199"/>
        <end position="221"/>
    </location>
</feature>
<feature type="transmembrane region" description="Helical" evidence="1">
    <location>
        <begin position="53"/>
        <end position="76"/>
    </location>
</feature>
<evidence type="ECO:0000256" key="1">
    <source>
        <dbReference type="SAM" id="Phobius"/>
    </source>
</evidence>
<feature type="transmembrane region" description="Helical" evidence="1">
    <location>
        <begin position="146"/>
        <end position="167"/>
    </location>
</feature>
<dbReference type="Proteomes" id="UP000002939">
    <property type="component" value="Unassembled WGS sequence"/>
</dbReference>
<feature type="transmembrane region" description="Helical" evidence="1">
    <location>
        <begin position="115"/>
        <end position="134"/>
    </location>
</feature>
<comment type="caution">
    <text evidence="2">The sequence shown here is derived from an EMBL/GenBank/DDBJ whole genome shotgun (WGS) entry which is preliminary data.</text>
</comment>
<accession>D0BKM6</accession>
<dbReference type="eggNOG" id="COG2035">
    <property type="taxonomic scope" value="Bacteria"/>
</dbReference>
<organism evidence="2 3">
    <name type="scientific">Granulicatella elegans ATCC 700633</name>
    <dbReference type="NCBI Taxonomy" id="626369"/>
    <lineage>
        <taxon>Bacteria</taxon>
        <taxon>Bacillati</taxon>
        <taxon>Bacillota</taxon>
        <taxon>Bacilli</taxon>
        <taxon>Lactobacillales</taxon>
        <taxon>Carnobacteriaceae</taxon>
        <taxon>Granulicatella</taxon>
    </lineage>
</organism>
<dbReference type="RefSeq" id="WP_006702785.1">
    <property type="nucleotide sequence ID" value="NZ_KI391971.1"/>
</dbReference>
<evidence type="ECO:0000313" key="2">
    <source>
        <dbReference type="EMBL" id="EEW93629.1"/>
    </source>
</evidence>
<evidence type="ECO:0008006" key="4">
    <source>
        <dbReference type="Google" id="ProtNLM"/>
    </source>
</evidence>
<feature type="transmembrane region" description="Helical" evidence="1">
    <location>
        <begin position="260"/>
        <end position="281"/>
    </location>
</feature>
<dbReference type="PANTHER" id="PTHR37308">
    <property type="entry name" value="INTEGRAL MEMBRANE PROTEIN"/>
    <property type="match status" value="1"/>
</dbReference>
<dbReference type="STRING" id="626369.HMPREF0446_00511"/>
<feature type="transmembrane region" description="Helical" evidence="1">
    <location>
        <begin position="233"/>
        <end position="254"/>
    </location>
</feature>
<feature type="transmembrane region" description="Helical" evidence="1">
    <location>
        <begin position="174"/>
        <end position="193"/>
    </location>
</feature>
<evidence type="ECO:0000313" key="3">
    <source>
        <dbReference type="Proteomes" id="UP000002939"/>
    </source>
</evidence>
<dbReference type="OrthoDB" id="9793746at2"/>
<name>D0BKM6_9LACT</name>
<feature type="transmembrane region" description="Helical" evidence="1">
    <location>
        <begin position="6"/>
        <end position="32"/>
    </location>
</feature>
<feature type="transmembrane region" description="Helical" evidence="1">
    <location>
        <begin position="82"/>
        <end position="103"/>
    </location>
</feature>
<dbReference type="AlphaFoldDB" id="D0BKM6"/>
<reference evidence="2" key="1">
    <citation type="submission" date="2009-09" db="EMBL/GenBank/DDBJ databases">
        <authorList>
            <consortium name="The Broad Institute Genome Sequencing Platform"/>
            <person name="Ward D."/>
            <person name="Feldgarden M."/>
            <person name="Earl A."/>
            <person name="Young S.K."/>
            <person name="Zeng Q."/>
            <person name="Koehrsen M."/>
            <person name="Alvarado L."/>
            <person name="Berlin A."/>
            <person name="Bochicchio J."/>
            <person name="Borenstein D."/>
            <person name="Chapman S.B."/>
            <person name="Chen Z."/>
            <person name="Engels R."/>
            <person name="Freedman E."/>
            <person name="Gellesch M."/>
            <person name="Goldberg J."/>
            <person name="Griggs A."/>
            <person name="Gujja S."/>
            <person name="Heilman E."/>
            <person name="Heiman D."/>
            <person name="Hepburn T."/>
            <person name="Howarth C."/>
            <person name="Jen D."/>
            <person name="Larson L."/>
            <person name="Lewis B."/>
            <person name="Mehta T."/>
            <person name="Park D."/>
            <person name="Pearson M."/>
            <person name="Roberts A."/>
            <person name="Saif S."/>
            <person name="Shea T."/>
            <person name="Shenoy N."/>
            <person name="Sisk P."/>
            <person name="Stolte C."/>
            <person name="Sykes S."/>
            <person name="Thomson T."/>
            <person name="Walk T."/>
            <person name="White J."/>
            <person name="Yandava C."/>
            <person name="Sibley C.D."/>
            <person name="Field T.R."/>
            <person name="Grinwis M."/>
            <person name="Eshaghurshan C.S."/>
            <person name="Surette M.G."/>
            <person name="Haas B."/>
            <person name="Nusbaum C."/>
            <person name="Birren B."/>
        </authorList>
    </citation>
    <scope>NUCLEOTIDE SEQUENCE [LARGE SCALE GENOMIC DNA]</scope>
    <source>
        <strain evidence="2">ATCC 700633</strain>
    </source>
</reference>
<sequence length="290" mass="31311">MFRQILNGFCMALADSVPGVSGGTVAFIMGFYDQFIGSIHDMAFGSKKEKKEAFTYLVKLGIGWVIGMVSAILVLSSLFESHIYGVSSLFIGFIAGAIPLMMMEEKESLKKPLMGIFYILVGVAIVAGITWMNSRTGKGSFDLSQFSLVASIKLFFIGMIAISAMFLPGISGSTLLLIFGAYIPVVFAVKAVLTFQLAYVPSLAIFALGVLAGALFVVKAIKYCLEHYRSQMIYGIIGMMIGSFYAIVMGPTTLKIPQEAMNFSTFSPIAALVGLLLVLGLQKLKEKDSK</sequence>
<keyword evidence="1" id="KW-0812">Transmembrane</keyword>
<keyword evidence="3" id="KW-1185">Reference proteome</keyword>
<dbReference type="EMBL" id="ACRF02000013">
    <property type="protein sequence ID" value="EEW93629.1"/>
    <property type="molecule type" value="Genomic_DNA"/>
</dbReference>
<keyword evidence="1" id="KW-1133">Transmembrane helix</keyword>
<dbReference type="InterPro" id="IPR007163">
    <property type="entry name" value="VCA0040-like"/>
</dbReference>
<dbReference type="PANTHER" id="PTHR37308:SF1">
    <property type="entry name" value="POLYPRENYL-PHOSPHATE TRANSPORTER"/>
    <property type="match status" value="1"/>
</dbReference>
<reference evidence="2" key="2">
    <citation type="submission" date="2011-10" db="EMBL/GenBank/DDBJ databases">
        <title>The Genome Sequence of Granulicatella elegans ATCC 700633.</title>
        <authorList>
            <consortium name="The Broad Institute Genome Sequencing Platform"/>
            <consortium name="The Broad Institute Genome Sequencing Center for Infectious Disease"/>
            <person name="Earl A."/>
            <person name="Ward D."/>
            <person name="Feldgarden M."/>
            <person name="Gevers D."/>
            <person name="Sibley C.D."/>
            <person name="Field T.R."/>
            <person name="Grinwis M."/>
            <person name="Eshaghurshan C.S."/>
            <person name="Surette M.G."/>
            <person name="Young S.K."/>
            <person name="Zeng Q."/>
            <person name="Gargeya S."/>
            <person name="Fitzgerald M."/>
            <person name="Haas B."/>
            <person name="Abouelleil A."/>
            <person name="Alvarado L."/>
            <person name="Arachchi H.M."/>
            <person name="Berlin A."/>
            <person name="Brown A."/>
            <person name="Chapman S.B."/>
            <person name="Chen Z."/>
            <person name="Dunbar C."/>
            <person name="Freedman E."/>
            <person name="Gearin G."/>
            <person name="Goldberg J."/>
            <person name="Griggs A."/>
            <person name="Gujja S."/>
            <person name="Heiman D."/>
            <person name="Howarth C."/>
            <person name="Larson L."/>
            <person name="Lui A."/>
            <person name="MacDonald P.J.P."/>
            <person name="Montmayeur A."/>
            <person name="Murphy C."/>
            <person name="Neiman D."/>
            <person name="Pearson M."/>
            <person name="Priest M."/>
            <person name="Roberts A."/>
            <person name="Saif S."/>
            <person name="Shea T."/>
            <person name="Shenoy N."/>
            <person name="Sisk P."/>
            <person name="Stolte C."/>
            <person name="Sykes S."/>
            <person name="Wortman J."/>
            <person name="Nusbaum C."/>
            <person name="Birren B."/>
        </authorList>
    </citation>
    <scope>NUCLEOTIDE SEQUENCE [LARGE SCALE GENOMIC DNA]</scope>
    <source>
        <strain evidence="2">ATCC 700633</strain>
    </source>
</reference>
<proteinExistence type="predicted"/>
<dbReference type="HOGENOM" id="CLU_055621_1_0_9"/>
<keyword evidence="1" id="KW-0472">Membrane</keyword>